<protein>
    <submittedName>
        <fullName evidence="1">Uncharacterized protein</fullName>
    </submittedName>
</protein>
<dbReference type="EMBL" id="FCQH01000002">
    <property type="protein sequence ID" value="CVK86119.1"/>
    <property type="molecule type" value="Genomic_DNA"/>
</dbReference>
<sequence>MSEQESEIFATKDKITPEANSCIASEANEDRLSRDSPTSEKHLFLVFLGKDLRDVSAVEFIRHTIQCNSFPPWENATEDLKSNIIEATPKQAEKIKSHRDIVRITPIEATSLEDDLEPEEDSPKAPYVVRATNRRDKDACRVTHASLKDIFQDQLQPQELGTHDVGLWKVNSTSDQVPLAAKIQGVRSIVPLDQYLLKESETSATRKRRIIRPIAIHYQERCKATGNALKDLFGANVVPRLLADGRISHWTAMLSSEEAKQATAVEGVFSVRRAASGRRALVPEPNTMN</sequence>
<dbReference type="AlphaFoldDB" id="A0A1L7SHX8"/>
<proteinExistence type="predicted"/>
<organism evidence="1 2">
    <name type="scientific">Fusarium mangiferae</name>
    <name type="common">Mango malformation disease fungus</name>
    <dbReference type="NCBI Taxonomy" id="192010"/>
    <lineage>
        <taxon>Eukaryota</taxon>
        <taxon>Fungi</taxon>
        <taxon>Dikarya</taxon>
        <taxon>Ascomycota</taxon>
        <taxon>Pezizomycotina</taxon>
        <taxon>Sordariomycetes</taxon>
        <taxon>Hypocreomycetidae</taxon>
        <taxon>Hypocreales</taxon>
        <taxon>Nectriaceae</taxon>
        <taxon>Fusarium</taxon>
        <taxon>Fusarium fujikuroi species complex</taxon>
    </lineage>
</organism>
<reference evidence="2" key="1">
    <citation type="journal article" date="2016" name="Genome Biol. Evol.">
        <title>Comparative 'omics' of the Fusarium fujikuroi species complex highlights differences in genetic potential and metabolite synthesis.</title>
        <authorList>
            <person name="Niehaus E.-M."/>
            <person name="Muensterkoetter M."/>
            <person name="Proctor R.H."/>
            <person name="Brown D.W."/>
            <person name="Sharon A."/>
            <person name="Idan Y."/>
            <person name="Oren-Young L."/>
            <person name="Sieber C.M."/>
            <person name="Novak O."/>
            <person name="Pencik A."/>
            <person name="Tarkowska D."/>
            <person name="Hromadova K."/>
            <person name="Freeman S."/>
            <person name="Maymon M."/>
            <person name="Elazar M."/>
            <person name="Youssef S.A."/>
            <person name="El-Shabrawy E.S.M."/>
            <person name="Shalaby A.B.A."/>
            <person name="Houterman P."/>
            <person name="Brock N.L."/>
            <person name="Burkhardt I."/>
            <person name="Tsavkelova E.A."/>
            <person name="Dickschat J.S."/>
            <person name="Galuszka P."/>
            <person name="Gueldener U."/>
            <person name="Tudzynski B."/>
        </authorList>
    </citation>
    <scope>NUCLEOTIDE SEQUENCE [LARGE SCALE GENOMIC DNA]</scope>
    <source>
        <strain evidence="2">MRC7560</strain>
    </source>
</reference>
<comment type="caution">
    <text evidence="1">The sequence shown here is derived from an EMBL/GenBank/DDBJ whole genome shotgun (WGS) entry which is preliminary data.</text>
</comment>
<accession>A0A1L7SHX8</accession>
<evidence type="ECO:0000313" key="1">
    <source>
        <dbReference type="EMBL" id="CVK86119.1"/>
    </source>
</evidence>
<gene>
    <name evidence="1" type="ORF">FMAN_06495</name>
</gene>
<dbReference type="Proteomes" id="UP000184255">
    <property type="component" value="Unassembled WGS sequence"/>
</dbReference>
<keyword evidence="2" id="KW-1185">Reference proteome</keyword>
<evidence type="ECO:0000313" key="2">
    <source>
        <dbReference type="Proteomes" id="UP000184255"/>
    </source>
</evidence>
<dbReference type="GeneID" id="65085759"/>
<name>A0A1L7SHX8_FUSMA</name>
<dbReference type="RefSeq" id="XP_041677752.1">
    <property type="nucleotide sequence ID" value="XM_041826716.1"/>
</dbReference>
<dbReference type="VEuPathDB" id="FungiDB:FMAN_06495"/>